<gene>
    <name evidence="2" type="ORF">EDD68_103219</name>
</gene>
<dbReference type="RefSeq" id="WP_132371088.1">
    <property type="nucleotide sequence ID" value="NZ_SMAN01000003.1"/>
</dbReference>
<dbReference type="Pfam" id="PF03009">
    <property type="entry name" value="GDPD"/>
    <property type="match status" value="1"/>
</dbReference>
<dbReference type="InterPro" id="IPR017946">
    <property type="entry name" value="PLC-like_Pdiesterase_TIM-brl"/>
</dbReference>
<dbReference type="Gene3D" id="3.20.20.190">
    <property type="entry name" value="Phosphatidylinositol (PI) phosphodiesterase"/>
    <property type="match status" value="1"/>
</dbReference>
<evidence type="ECO:0000313" key="2">
    <source>
        <dbReference type="EMBL" id="TCT25664.1"/>
    </source>
</evidence>
<keyword evidence="3" id="KW-1185">Reference proteome</keyword>
<protein>
    <submittedName>
        <fullName evidence="2">Glycerophosphoryl diester phosphodiesterase</fullName>
    </submittedName>
</protein>
<reference evidence="2 3" key="1">
    <citation type="submission" date="2019-03" db="EMBL/GenBank/DDBJ databases">
        <title>Genomic Encyclopedia of Type Strains, Phase IV (KMG-IV): sequencing the most valuable type-strain genomes for metagenomic binning, comparative biology and taxonomic classification.</title>
        <authorList>
            <person name="Goeker M."/>
        </authorList>
    </citation>
    <scope>NUCLEOTIDE SEQUENCE [LARGE SCALE GENOMIC DNA]</scope>
    <source>
        <strain evidence="2 3">DSM 25894</strain>
    </source>
</reference>
<dbReference type="GO" id="GO:0006629">
    <property type="term" value="P:lipid metabolic process"/>
    <property type="evidence" value="ECO:0007669"/>
    <property type="project" value="InterPro"/>
</dbReference>
<feature type="domain" description="GP-PDE" evidence="1">
    <location>
        <begin position="2"/>
        <end position="238"/>
    </location>
</feature>
<accession>A0A4R3NAJ0</accession>
<dbReference type="SUPFAM" id="SSF51695">
    <property type="entry name" value="PLC-like phosphodiesterases"/>
    <property type="match status" value="1"/>
</dbReference>
<name>A0A4R3NAJ0_9BACI</name>
<organism evidence="2 3">
    <name type="scientific">Melghiribacillus thermohalophilus</name>
    <dbReference type="NCBI Taxonomy" id="1324956"/>
    <lineage>
        <taxon>Bacteria</taxon>
        <taxon>Bacillati</taxon>
        <taxon>Bacillota</taxon>
        <taxon>Bacilli</taxon>
        <taxon>Bacillales</taxon>
        <taxon>Bacillaceae</taxon>
        <taxon>Melghiribacillus</taxon>
    </lineage>
</organism>
<comment type="caution">
    <text evidence="2">The sequence shown here is derived from an EMBL/GenBank/DDBJ whole genome shotgun (WGS) entry which is preliminary data.</text>
</comment>
<evidence type="ECO:0000259" key="1">
    <source>
        <dbReference type="PROSITE" id="PS51704"/>
    </source>
</evidence>
<dbReference type="PANTHER" id="PTHR46211:SF1">
    <property type="entry name" value="GLYCEROPHOSPHODIESTER PHOSPHODIESTERASE, CYTOPLASMIC"/>
    <property type="match status" value="1"/>
</dbReference>
<sequence>MTYIIAHRGASRYAPENTMPAFARAVQMGADGIETDVHLSKDGIPVLIHDESLNRTTSGKGLVKEYTVHELKKLDAGSWFSSHFKHTPIITLEEFLRWVKPYPVLINLELKTNVINYEQIEQRVCQLIEWYNMTERTILSSFNPASLSRVKEIQPAIQTAFLTSQKIKHIISFLHDIHADALHVKYRIVNKDMIDMLRDENIPVRVYTVNRTSRLTRCFKWGCDGVVTDVPDLAHRIRQSYVSWKLF</sequence>
<dbReference type="InterPro" id="IPR030395">
    <property type="entry name" value="GP_PDE_dom"/>
</dbReference>
<dbReference type="AlphaFoldDB" id="A0A4R3NAJ0"/>
<evidence type="ECO:0000313" key="3">
    <source>
        <dbReference type="Proteomes" id="UP000294650"/>
    </source>
</evidence>
<dbReference type="EMBL" id="SMAN01000003">
    <property type="protein sequence ID" value="TCT25664.1"/>
    <property type="molecule type" value="Genomic_DNA"/>
</dbReference>
<dbReference type="PROSITE" id="PS51704">
    <property type="entry name" value="GP_PDE"/>
    <property type="match status" value="1"/>
</dbReference>
<dbReference type="PANTHER" id="PTHR46211">
    <property type="entry name" value="GLYCEROPHOSPHORYL DIESTER PHOSPHODIESTERASE"/>
    <property type="match status" value="1"/>
</dbReference>
<proteinExistence type="predicted"/>
<dbReference type="GO" id="GO:0008081">
    <property type="term" value="F:phosphoric diester hydrolase activity"/>
    <property type="evidence" value="ECO:0007669"/>
    <property type="project" value="InterPro"/>
</dbReference>
<dbReference type="Proteomes" id="UP000294650">
    <property type="component" value="Unassembled WGS sequence"/>
</dbReference>
<dbReference type="CDD" id="cd08563">
    <property type="entry name" value="GDPD_TtGDE_like"/>
    <property type="match status" value="1"/>
</dbReference>
<dbReference type="OrthoDB" id="384721at2"/>